<feature type="compositionally biased region" description="Basic and acidic residues" evidence="1">
    <location>
        <begin position="165"/>
        <end position="184"/>
    </location>
</feature>
<feature type="region of interest" description="Disordered" evidence="1">
    <location>
        <begin position="734"/>
        <end position="766"/>
    </location>
</feature>
<evidence type="ECO:0000313" key="2">
    <source>
        <dbReference type="EMBL" id="KAK4250181.1"/>
    </source>
</evidence>
<feature type="compositionally biased region" description="Low complexity" evidence="1">
    <location>
        <begin position="108"/>
        <end position="121"/>
    </location>
</feature>
<dbReference type="PANTHER" id="PTHR31014">
    <property type="entry name" value="MITOCHONDRIAL TRANSLATION SYSTEM COMPONENT PET127-RELATED"/>
    <property type="match status" value="1"/>
</dbReference>
<accession>A0AAN7CYF8</accession>
<dbReference type="Proteomes" id="UP001303647">
    <property type="component" value="Unassembled WGS sequence"/>
</dbReference>
<dbReference type="EMBL" id="MU857615">
    <property type="protein sequence ID" value="KAK4250181.1"/>
    <property type="molecule type" value="Genomic_DNA"/>
</dbReference>
<feature type="compositionally biased region" description="Basic and acidic residues" evidence="1">
    <location>
        <begin position="208"/>
        <end position="218"/>
    </location>
</feature>
<feature type="compositionally biased region" description="Basic residues" evidence="1">
    <location>
        <begin position="86"/>
        <end position="107"/>
    </location>
</feature>
<dbReference type="GO" id="GO:0005740">
    <property type="term" value="C:mitochondrial envelope"/>
    <property type="evidence" value="ECO:0007669"/>
    <property type="project" value="TreeGrafter"/>
</dbReference>
<feature type="compositionally biased region" description="Low complexity" evidence="1">
    <location>
        <begin position="837"/>
        <end position="857"/>
    </location>
</feature>
<dbReference type="PANTHER" id="PTHR31014:SF0">
    <property type="entry name" value="MITOCHONDRIAL TRANSLATION SYSTEM COMPONENT PET127-RELATED"/>
    <property type="match status" value="1"/>
</dbReference>
<evidence type="ECO:0000313" key="3">
    <source>
        <dbReference type="Proteomes" id="UP001303647"/>
    </source>
</evidence>
<feature type="region of interest" description="Disordered" evidence="1">
    <location>
        <begin position="824"/>
        <end position="904"/>
    </location>
</feature>
<sequence length="1314" mass="145445">MLQLTRQARSAWKTGFICTSCRALLASGATRLPGAVARLCAARHYSSPSSDQHPPPPTPSQQQQQKQQQQQQGTQVAGQKFARDAKKPKKATPTKRSRKRKARRRRSSSSASASASSPTATHQLWRETLYVLKEIKADQRQSSQIKYAVAAEAETSPAAPAADADPEKKNKEAKSSPTHNEKTLEGALVMLKKVLRQELRDDAQLVKQTAEHVPRENKPVAAPKQATTPTPKREKSLAEALGFVKTKADAKPAEPVAEKPGKKSAHDSAKTAEKPSAKASPKPPKPAQKAKPASPSTKSSRALSALTPLRAVARHANRKGKGTTGFVVNRIDAGKIDLTPIEKEQPPVPRLAYGLDRVLFNPGVYHIRDPRSRVFNFDPYLERIMPIKEFDFEAIKQYVTSSKDTTLINTAAEYQKKYTGSTSSMTSTLAHFHYLLSAWRPINPCMMSKDFEIDSYRFTRIMRAPAATFLHWKDGTYAIDADKEFDTANILSMLGKSMEKFLTLPKEEFEKYRKTNSDQLTEEDRNGPESYHYTTLGDFLMRSQLDAYDPRLPGTGMFDLKTRAVISIRMDAQDFHKGLGYEIRTRFGNWESFEREYYDMIRSAFLKYSLQVRMGRMDGIFVAYHNTERIFGFQYIPLQEMDLSLHGQENTTLGDREFKLSLYLLNKVLDKVTKKYPGRSLRLHFETRGEETPFMYIFAKPVTPREIEEIQGATRAKVEEFERQMMGVVEEARAMEEEDGGEEGLDDAEEHDVDESDGEEITSSAAWEEVMLKVEDELEDEEHGATFVREAIEDALQESGLLRTTAPDETQRYVDAFLEALTSNGRRGASEDHEASEPVGSSETGSSSETELSGGASVETNTAPSSAPESVEQAEASREEESREEEDIQSSATEDSPADEPTLKDLIVKLATQIRAVPSEQRASLREDENVVAEDEPEYALKLRKIERLLSELTEQPQEEDKAEGGAGNGVVETGEVLAEDGKQVEPAEAVVSTEPAELEATEDKGETAVDTEKSPIASSADSATPPEDSAASSQTSAETSEASEQPEQKHSQLTGTVESPVAPPKDLSTTTTVSQKQVTDEMAGEASTAVPTSKAPEGESKPKAETAAAGTENPETTKTTTFADERDACGELYGLILTVRNKVDGQYVARPEKLHPRQRWQVEYAIEEVKPERALNLYRMVLKRRKNLLYPEDNNSSGSNASSSSSAAAAAGPTNADRWRYMFSGRLEKYSAKGRKFRRREDERQRGQPIHVYGADEPLPFETVYGEGALGANGNGNGKGKKATGEEKWEDWEEEGEEGVNDKGAGPKGKKGE</sequence>
<feature type="compositionally biased region" description="Acidic residues" evidence="1">
    <location>
        <begin position="1289"/>
        <end position="1300"/>
    </location>
</feature>
<evidence type="ECO:0000256" key="1">
    <source>
        <dbReference type="SAM" id="MobiDB-lite"/>
    </source>
</evidence>
<reference evidence="2" key="2">
    <citation type="submission" date="2023-05" db="EMBL/GenBank/DDBJ databases">
        <authorList>
            <consortium name="Lawrence Berkeley National Laboratory"/>
            <person name="Steindorff A."/>
            <person name="Hensen N."/>
            <person name="Bonometti L."/>
            <person name="Westerberg I."/>
            <person name="Brannstrom I.O."/>
            <person name="Guillou S."/>
            <person name="Cros-Aarteil S."/>
            <person name="Calhoun S."/>
            <person name="Haridas S."/>
            <person name="Kuo A."/>
            <person name="Mondo S."/>
            <person name="Pangilinan J."/>
            <person name="Riley R."/>
            <person name="Labutti K."/>
            <person name="Andreopoulos B."/>
            <person name="Lipzen A."/>
            <person name="Chen C."/>
            <person name="Yanf M."/>
            <person name="Daum C."/>
            <person name="Ng V."/>
            <person name="Clum A."/>
            <person name="Ohm R."/>
            <person name="Martin F."/>
            <person name="Silar P."/>
            <person name="Natvig D."/>
            <person name="Lalanne C."/>
            <person name="Gautier V."/>
            <person name="Ament-Velasquez S.L."/>
            <person name="Kruys A."/>
            <person name="Hutchinson M.I."/>
            <person name="Powell A.J."/>
            <person name="Barry K."/>
            <person name="Miller A.N."/>
            <person name="Grigoriev I.V."/>
            <person name="Debuchy R."/>
            <person name="Gladieux P."/>
            <person name="Thoren M.H."/>
            <person name="Johannesson H."/>
        </authorList>
    </citation>
    <scope>NUCLEOTIDE SEQUENCE</scope>
    <source>
        <strain evidence="2">CBS 359.72</strain>
    </source>
</reference>
<feature type="compositionally biased region" description="Polar residues" evidence="1">
    <location>
        <begin position="858"/>
        <end position="868"/>
    </location>
</feature>
<feature type="compositionally biased region" description="Low complexity" evidence="1">
    <location>
        <begin position="1030"/>
        <end position="1046"/>
    </location>
</feature>
<feature type="region of interest" description="Disordered" evidence="1">
    <location>
        <begin position="1191"/>
        <end position="1215"/>
    </location>
</feature>
<feature type="compositionally biased region" description="Low complexity" evidence="1">
    <location>
        <begin position="287"/>
        <end position="300"/>
    </location>
</feature>
<feature type="compositionally biased region" description="Acidic residues" evidence="1">
    <location>
        <begin position="736"/>
        <end position="760"/>
    </location>
</feature>
<comment type="caution">
    <text evidence="2">The sequence shown here is derived from an EMBL/GenBank/DDBJ whole genome shotgun (WGS) entry which is preliminary data.</text>
</comment>
<proteinExistence type="predicted"/>
<feature type="compositionally biased region" description="Basic and acidic residues" evidence="1">
    <location>
        <begin position="1002"/>
        <end position="1014"/>
    </location>
</feature>
<feature type="compositionally biased region" description="Low complexity" evidence="1">
    <location>
        <begin position="1069"/>
        <end position="1078"/>
    </location>
</feature>
<feature type="region of interest" description="Disordered" evidence="1">
    <location>
        <begin position="1234"/>
        <end position="1314"/>
    </location>
</feature>
<feature type="region of interest" description="Disordered" evidence="1">
    <location>
        <begin position="952"/>
        <end position="1125"/>
    </location>
</feature>
<keyword evidence="3" id="KW-1185">Reference proteome</keyword>
<feature type="region of interest" description="Disordered" evidence="1">
    <location>
        <begin position="153"/>
        <end position="184"/>
    </location>
</feature>
<dbReference type="GO" id="GO:0000964">
    <property type="term" value="P:mitochondrial RNA 5'-end processing"/>
    <property type="evidence" value="ECO:0007669"/>
    <property type="project" value="TreeGrafter"/>
</dbReference>
<feature type="compositionally biased region" description="Low complexity" evidence="1">
    <location>
        <begin position="1195"/>
        <end position="1213"/>
    </location>
</feature>
<gene>
    <name evidence="2" type="ORF">C7999DRAFT_11934</name>
</gene>
<protein>
    <submittedName>
        <fullName evidence="2">Mitochondrial protein Pet127-domain-containing protein</fullName>
    </submittedName>
</protein>
<reference evidence="2" key="1">
    <citation type="journal article" date="2023" name="Mol. Phylogenet. Evol.">
        <title>Genome-scale phylogeny and comparative genomics of the fungal order Sordariales.</title>
        <authorList>
            <person name="Hensen N."/>
            <person name="Bonometti L."/>
            <person name="Westerberg I."/>
            <person name="Brannstrom I.O."/>
            <person name="Guillou S."/>
            <person name="Cros-Aarteil S."/>
            <person name="Calhoun S."/>
            <person name="Haridas S."/>
            <person name="Kuo A."/>
            <person name="Mondo S."/>
            <person name="Pangilinan J."/>
            <person name="Riley R."/>
            <person name="LaButti K."/>
            <person name="Andreopoulos B."/>
            <person name="Lipzen A."/>
            <person name="Chen C."/>
            <person name="Yan M."/>
            <person name="Daum C."/>
            <person name="Ng V."/>
            <person name="Clum A."/>
            <person name="Steindorff A."/>
            <person name="Ohm R.A."/>
            <person name="Martin F."/>
            <person name="Silar P."/>
            <person name="Natvig D.O."/>
            <person name="Lalanne C."/>
            <person name="Gautier V."/>
            <person name="Ament-Velasquez S.L."/>
            <person name="Kruys A."/>
            <person name="Hutchinson M.I."/>
            <person name="Powell A.J."/>
            <person name="Barry K."/>
            <person name="Miller A.N."/>
            <person name="Grigoriev I.V."/>
            <person name="Debuchy R."/>
            <person name="Gladieux P."/>
            <person name="Hiltunen Thoren M."/>
            <person name="Johannesson H."/>
        </authorList>
    </citation>
    <scope>NUCLEOTIDE SEQUENCE</scope>
    <source>
        <strain evidence="2">CBS 359.72</strain>
    </source>
</reference>
<feature type="compositionally biased region" description="Low complexity" evidence="1">
    <location>
        <begin position="153"/>
        <end position="163"/>
    </location>
</feature>
<name>A0AAN7CYF8_9PEZI</name>
<feature type="region of interest" description="Disordered" evidence="1">
    <location>
        <begin position="43"/>
        <end position="121"/>
    </location>
</feature>
<organism evidence="2 3">
    <name type="scientific">Corynascus novoguineensis</name>
    <dbReference type="NCBI Taxonomy" id="1126955"/>
    <lineage>
        <taxon>Eukaryota</taxon>
        <taxon>Fungi</taxon>
        <taxon>Dikarya</taxon>
        <taxon>Ascomycota</taxon>
        <taxon>Pezizomycotina</taxon>
        <taxon>Sordariomycetes</taxon>
        <taxon>Sordariomycetidae</taxon>
        <taxon>Sordariales</taxon>
        <taxon>Chaetomiaceae</taxon>
        <taxon>Corynascus</taxon>
    </lineage>
</organism>
<feature type="compositionally biased region" description="Basic and acidic residues" evidence="1">
    <location>
        <begin position="246"/>
        <end position="276"/>
    </location>
</feature>
<feature type="compositionally biased region" description="Low complexity" evidence="1">
    <location>
        <begin position="60"/>
        <end position="72"/>
    </location>
</feature>
<feature type="compositionally biased region" description="Gly residues" evidence="1">
    <location>
        <begin position="1269"/>
        <end position="1279"/>
    </location>
</feature>
<dbReference type="InterPro" id="IPR013943">
    <property type="entry name" value="Pet127"/>
</dbReference>
<feature type="region of interest" description="Disordered" evidence="1">
    <location>
        <begin position="208"/>
        <end position="305"/>
    </location>
</feature>
<dbReference type="Pfam" id="PF08634">
    <property type="entry name" value="Pet127"/>
    <property type="match status" value="1"/>
</dbReference>